<dbReference type="AlphaFoldDB" id="A0AAE1H9I7"/>
<protein>
    <submittedName>
        <fullName evidence="1">Trafficking protein particle complex subunit 8</fullName>
    </submittedName>
</protein>
<feature type="non-terminal residue" evidence="1">
    <location>
        <position position="1"/>
    </location>
</feature>
<dbReference type="EMBL" id="JAHWGI010000702">
    <property type="protein sequence ID" value="KAK3917261.1"/>
    <property type="molecule type" value="Genomic_DNA"/>
</dbReference>
<comment type="caution">
    <text evidence="1">The sequence shown here is derived from an EMBL/GenBank/DDBJ whole genome shotgun (WGS) entry which is preliminary data.</text>
</comment>
<gene>
    <name evidence="1" type="ORF">KUF71_026115</name>
</gene>
<accession>A0AAE1H9I7</accession>
<evidence type="ECO:0000313" key="2">
    <source>
        <dbReference type="Proteomes" id="UP001219518"/>
    </source>
</evidence>
<dbReference type="Proteomes" id="UP001219518">
    <property type="component" value="Unassembled WGS sequence"/>
</dbReference>
<organism evidence="1 2">
    <name type="scientific">Frankliniella fusca</name>
    <dbReference type="NCBI Taxonomy" id="407009"/>
    <lineage>
        <taxon>Eukaryota</taxon>
        <taxon>Metazoa</taxon>
        <taxon>Ecdysozoa</taxon>
        <taxon>Arthropoda</taxon>
        <taxon>Hexapoda</taxon>
        <taxon>Insecta</taxon>
        <taxon>Pterygota</taxon>
        <taxon>Neoptera</taxon>
        <taxon>Paraneoptera</taxon>
        <taxon>Thysanoptera</taxon>
        <taxon>Terebrantia</taxon>
        <taxon>Thripoidea</taxon>
        <taxon>Thripidae</taxon>
        <taxon>Frankliniella</taxon>
    </lineage>
</organism>
<reference evidence="1" key="1">
    <citation type="submission" date="2021-07" db="EMBL/GenBank/DDBJ databases">
        <authorList>
            <person name="Catto M.A."/>
            <person name="Jacobson A."/>
            <person name="Kennedy G."/>
            <person name="Labadie P."/>
            <person name="Hunt B.G."/>
            <person name="Srinivasan R."/>
        </authorList>
    </citation>
    <scope>NUCLEOTIDE SEQUENCE</scope>
    <source>
        <strain evidence="1">PL_HMW_Pooled</strain>
        <tissue evidence="1">Head</tissue>
    </source>
</reference>
<proteinExistence type="predicted"/>
<evidence type="ECO:0000313" key="1">
    <source>
        <dbReference type="EMBL" id="KAK3917261.1"/>
    </source>
</evidence>
<name>A0AAE1H9I7_9NEOP</name>
<sequence>MVHTVLRKTFFDKKDPNSRLHCKKHPKLTHFSTFTNPIDPHLSRTVFSSAIHWSQPFFNFQCCQSSKLKHFDYFRHFRHFS</sequence>
<keyword evidence="2" id="KW-1185">Reference proteome</keyword>
<reference evidence="1" key="2">
    <citation type="journal article" date="2023" name="BMC Genomics">
        <title>Pest status, molecular evolution, and epigenetic factors derived from the genome assembly of Frankliniella fusca, a thysanopteran phytovirus vector.</title>
        <authorList>
            <person name="Catto M.A."/>
            <person name="Labadie P.E."/>
            <person name="Jacobson A.L."/>
            <person name="Kennedy G.G."/>
            <person name="Srinivasan R."/>
            <person name="Hunt B.G."/>
        </authorList>
    </citation>
    <scope>NUCLEOTIDE SEQUENCE</scope>
    <source>
        <strain evidence="1">PL_HMW_Pooled</strain>
    </source>
</reference>